<feature type="domain" description="Fibronectin type-III" evidence="1">
    <location>
        <begin position="145"/>
        <end position="252"/>
    </location>
</feature>
<feature type="domain" description="Fibronectin type-III" evidence="1">
    <location>
        <begin position="56"/>
        <end position="144"/>
    </location>
</feature>
<dbReference type="SUPFAM" id="SSF49265">
    <property type="entry name" value="Fibronectin type III"/>
    <property type="match status" value="4"/>
</dbReference>
<dbReference type="PROSITE" id="PS50853">
    <property type="entry name" value="FN3"/>
    <property type="match status" value="7"/>
</dbReference>
<feature type="domain" description="Fibronectin type-III" evidence="1">
    <location>
        <begin position="522"/>
        <end position="603"/>
    </location>
</feature>
<proteinExistence type="predicted"/>
<evidence type="ECO:0000259" key="1">
    <source>
        <dbReference type="PROSITE" id="PS50853"/>
    </source>
</evidence>
<dbReference type="SMART" id="SM00060">
    <property type="entry name" value="FN3"/>
    <property type="match status" value="6"/>
</dbReference>
<dbReference type="Proteomes" id="UP001345963">
    <property type="component" value="Unassembled WGS sequence"/>
</dbReference>
<accession>A0ABU7BZB6</accession>
<protein>
    <recommendedName>
        <fullName evidence="1">Fibronectin type-III domain-containing protein</fullName>
    </recommendedName>
</protein>
<sequence length="603" mass="66322">MFCNMFSVSQGSVLEAAVFGLDPYSQYSFCVEAVNGAGSVSSPWVEVMTLEASPTGLGNFTVEQREEGRALLLSWDEPHAPNGVIRMYNLYSEGNLEFSGLTRSFLFRRLEPWTVYSLSLEACTKAGCAHTPLQHITTAAAPPASQLPPRPLSVGSDHVSFTWDPPSQPNGPIGKYSLFGRSLEERRRLGINKEDTDGAKVLFTETSPQQAESLSYTVTGLRPWTQYEFSICTHNTAGHTCSPWVTVTTRQAPPRGLASPTVRHVQDRPSEVVVSWAPPLEPNGVLQSYRIHRNNVSFSFSFDPTVLTYTDEDLQPFSTYSYSVTACTSEGCITSPQTNITTLEAPPVMVEAPTVDAITSDHVNISWVKPLMQNGEVTEYVLKINNKEAYRGRDLNTALSDLQPHTSYQLVLLACTRGGCTTSNTRTVVTEEAPPTHLAAPTLKVTGPESVEITWRPPNHPNGIVTGYELCRDGEVIYVGTDTHYHDFTLQPSMEYSYVVRANNSRGTVSSEVATAKSHPSAPSGVGLPTLTSLEATQVRVEWQTPARPNGQIVSYAVYLRDPVQLNITSAVFTPEHSVFSDKQIILQGLSPYRRSVRKDFCQ</sequence>
<dbReference type="CDD" id="cd00063">
    <property type="entry name" value="FN3"/>
    <property type="match status" value="7"/>
</dbReference>
<dbReference type="EMBL" id="JAHUTI010072613">
    <property type="protein sequence ID" value="MED6256007.1"/>
    <property type="molecule type" value="Genomic_DNA"/>
</dbReference>
<dbReference type="InterPro" id="IPR050713">
    <property type="entry name" value="RTP_Phos/Ushers"/>
</dbReference>
<dbReference type="InterPro" id="IPR003961">
    <property type="entry name" value="FN3_dom"/>
</dbReference>
<dbReference type="Pfam" id="PF00041">
    <property type="entry name" value="fn3"/>
    <property type="match status" value="5"/>
</dbReference>
<dbReference type="InterPro" id="IPR013783">
    <property type="entry name" value="Ig-like_fold"/>
</dbReference>
<evidence type="ECO:0000313" key="2">
    <source>
        <dbReference type="EMBL" id="MED6256007.1"/>
    </source>
</evidence>
<feature type="domain" description="Fibronectin type-III" evidence="1">
    <location>
        <begin position="253"/>
        <end position="348"/>
    </location>
</feature>
<gene>
    <name evidence="2" type="ORF">ATANTOWER_018233</name>
</gene>
<dbReference type="PANTHER" id="PTHR46957:SF3">
    <property type="entry name" value="CYTOKINE RECEPTOR"/>
    <property type="match status" value="1"/>
</dbReference>
<reference evidence="2 3" key="1">
    <citation type="submission" date="2021-07" db="EMBL/GenBank/DDBJ databases">
        <authorList>
            <person name="Palmer J.M."/>
        </authorList>
    </citation>
    <scope>NUCLEOTIDE SEQUENCE [LARGE SCALE GENOMIC DNA]</scope>
    <source>
        <strain evidence="2 3">AT_MEX2019</strain>
        <tissue evidence="2">Muscle</tissue>
    </source>
</reference>
<dbReference type="InterPro" id="IPR036116">
    <property type="entry name" value="FN3_sf"/>
</dbReference>
<feature type="domain" description="Fibronectin type-III" evidence="1">
    <location>
        <begin position="1"/>
        <end position="55"/>
    </location>
</feature>
<dbReference type="Gene3D" id="2.60.40.10">
    <property type="entry name" value="Immunoglobulins"/>
    <property type="match status" value="7"/>
</dbReference>
<feature type="domain" description="Fibronectin type-III" evidence="1">
    <location>
        <begin position="434"/>
        <end position="521"/>
    </location>
</feature>
<evidence type="ECO:0000313" key="3">
    <source>
        <dbReference type="Proteomes" id="UP001345963"/>
    </source>
</evidence>
<comment type="caution">
    <text evidence="2">The sequence shown here is derived from an EMBL/GenBank/DDBJ whole genome shotgun (WGS) entry which is preliminary data.</text>
</comment>
<organism evidence="2 3">
    <name type="scientific">Ataeniobius toweri</name>
    <dbReference type="NCBI Taxonomy" id="208326"/>
    <lineage>
        <taxon>Eukaryota</taxon>
        <taxon>Metazoa</taxon>
        <taxon>Chordata</taxon>
        <taxon>Craniata</taxon>
        <taxon>Vertebrata</taxon>
        <taxon>Euteleostomi</taxon>
        <taxon>Actinopterygii</taxon>
        <taxon>Neopterygii</taxon>
        <taxon>Teleostei</taxon>
        <taxon>Neoteleostei</taxon>
        <taxon>Acanthomorphata</taxon>
        <taxon>Ovalentaria</taxon>
        <taxon>Atherinomorphae</taxon>
        <taxon>Cyprinodontiformes</taxon>
        <taxon>Goodeidae</taxon>
        <taxon>Ataeniobius</taxon>
    </lineage>
</organism>
<dbReference type="PANTHER" id="PTHR46957">
    <property type="entry name" value="CYTOKINE RECEPTOR"/>
    <property type="match status" value="1"/>
</dbReference>
<name>A0ABU7BZB6_9TELE</name>
<keyword evidence="3" id="KW-1185">Reference proteome</keyword>
<feature type="domain" description="Fibronectin type-III" evidence="1">
    <location>
        <begin position="349"/>
        <end position="433"/>
    </location>
</feature>